<reference evidence="3 4" key="2">
    <citation type="journal article" date="2021" name="Curr. Genet.">
        <title>Genetic response to nitrogen starvation in the aggressive Eucalyptus foliar pathogen Teratosphaeria destructans.</title>
        <authorList>
            <person name="Havenga M."/>
            <person name="Wingfield B.D."/>
            <person name="Wingfield M.J."/>
            <person name="Dreyer L.L."/>
            <person name="Roets F."/>
            <person name="Aylward J."/>
        </authorList>
    </citation>
    <scope>NUCLEOTIDE SEQUENCE [LARGE SCALE GENOMIC DNA]</scope>
    <source>
        <strain evidence="3">CMW44962</strain>
    </source>
</reference>
<dbReference type="OrthoDB" id="5979581at2759"/>
<keyword evidence="4" id="KW-1185">Reference proteome</keyword>
<dbReference type="GO" id="GO:0005634">
    <property type="term" value="C:nucleus"/>
    <property type="evidence" value="ECO:0007669"/>
    <property type="project" value="TreeGrafter"/>
</dbReference>
<dbReference type="Gene3D" id="1.10.510.10">
    <property type="entry name" value="Transferase(Phosphotransferase) domain 1"/>
    <property type="match status" value="1"/>
</dbReference>
<dbReference type="SUPFAM" id="SSF56112">
    <property type="entry name" value="Protein kinase-like (PK-like)"/>
    <property type="match status" value="1"/>
</dbReference>
<evidence type="ECO:0000313" key="4">
    <source>
        <dbReference type="Proteomes" id="UP001138500"/>
    </source>
</evidence>
<dbReference type="EMBL" id="RIBY02000646">
    <property type="protein sequence ID" value="KAH9839587.1"/>
    <property type="molecule type" value="Genomic_DNA"/>
</dbReference>
<organism evidence="3 4">
    <name type="scientific">Teratosphaeria destructans</name>
    <dbReference type="NCBI Taxonomy" id="418781"/>
    <lineage>
        <taxon>Eukaryota</taxon>
        <taxon>Fungi</taxon>
        <taxon>Dikarya</taxon>
        <taxon>Ascomycota</taxon>
        <taxon>Pezizomycotina</taxon>
        <taxon>Dothideomycetes</taxon>
        <taxon>Dothideomycetidae</taxon>
        <taxon>Mycosphaerellales</taxon>
        <taxon>Teratosphaeriaceae</taxon>
        <taxon>Teratosphaeria</taxon>
    </lineage>
</organism>
<evidence type="ECO:0000256" key="1">
    <source>
        <dbReference type="SAM" id="MobiDB-lite"/>
    </source>
</evidence>
<reference evidence="3 4" key="1">
    <citation type="journal article" date="2018" name="IMA Fungus">
        <title>IMA Genome-F 10: Nine draft genome sequences of Claviceps purpurea s.lat., including C. arundinis, C. humidiphila, and C. cf. spartinae, pseudomolecules for the pitch canker pathogen Fusarium circinatum, draft genome of Davidsoniella eucalypti, Grosmannia galeiformis, Quambalaria eucalypti, and Teratosphaeria destructans.</title>
        <authorList>
            <person name="Wingfield B.D."/>
            <person name="Liu M."/>
            <person name="Nguyen H.D."/>
            <person name="Lane F.A."/>
            <person name="Morgan S.W."/>
            <person name="De Vos L."/>
            <person name="Wilken P.M."/>
            <person name="Duong T.A."/>
            <person name="Aylward J."/>
            <person name="Coetzee M.P."/>
            <person name="Dadej K."/>
            <person name="De Beer Z.W."/>
            <person name="Findlay W."/>
            <person name="Havenga M."/>
            <person name="Kolarik M."/>
            <person name="Menzies J.G."/>
            <person name="Naidoo K."/>
            <person name="Pochopski O."/>
            <person name="Shoukouhi P."/>
            <person name="Santana Q.C."/>
            <person name="Seifert K.A."/>
            <person name="Soal N."/>
            <person name="Steenkamp E.T."/>
            <person name="Tatham C.T."/>
            <person name="van der Nest M.A."/>
            <person name="Wingfield M.J."/>
        </authorList>
    </citation>
    <scope>NUCLEOTIDE SEQUENCE [LARGE SCALE GENOMIC DNA]</scope>
    <source>
        <strain evidence="3">CMW44962</strain>
    </source>
</reference>
<comment type="caution">
    <text evidence="3">The sequence shown here is derived from an EMBL/GenBank/DDBJ whole genome shotgun (WGS) entry which is preliminary data.</text>
</comment>
<protein>
    <submittedName>
        <fullName evidence="3">Kinase-like protein</fullName>
    </submittedName>
</protein>
<evidence type="ECO:0000313" key="3">
    <source>
        <dbReference type="EMBL" id="KAH9839587.1"/>
    </source>
</evidence>
<dbReference type="SMART" id="SM00220">
    <property type="entry name" value="S_TKc"/>
    <property type="match status" value="1"/>
</dbReference>
<dbReference type="InterPro" id="IPR011009">
    <property type="entry name" value="Kinase-like_dom_sf"/>
</dbReference>
<dbReference type="Pfam" id="PF00069">
    <property type="entry name" value="Pkinase"/>
    <property type="match status" value="1"/>
</dbReference>
<dbReference type="PANTHER" id="PTHR44167">
    <property type="entry name" value="OVARIAN-SPECIFIC SERINE/THREONINE-PROTEIN KINASE LOK-RELATED"/>
    <property type="match status" value="1"/>
</dbReference>
<dbReference type="Proteomes" id="UP001138500">
    <property type="component" value="Unassembled WGS sequence"/>
</dbReference>
<dbReference type="PROSITE" id="PS50011">
    <property type="entry name" value="PROTEIN_KINASE_DOM"/>
    <property type="match status" value="1"/>
</dbReference>
<dbReference type="PANTHER" id="PTHR44167:SF30">
    <property type="entry name" value="PHOSPHORYLASE KINASE"/>
    <property type="match status" value="1"/>
</dbReference>
<proteinExistence type="predicted"/>
<gene>
    <name evidence="3" type="ORF">Tdes44962_MAKER08102</name>
</gene>
<feature type="region of interest" description="Disordered" evidence="1">
    <location>
        <begin position="158"/>
        <end position="191"/>
    </location>
</feature>
<dbReference type="GO" id="GO:0044773">
    <property type="term" value="P:mitotic DNA damage checkpoint signaling"/>
    <property type="evidence" value="ECO:0007669"/>
    <property type="project" value="TreeGrafter"/>
</dbReference>
<accession>A0A9W7W4Y8</accession>
<dbReference type="AlphaFoldDB" id="A0A9W7W4Y8"/>
<dbReference type="GO" id="GO:0004674">
    <property type="term" value="F:protein serine/threonine kinase activity"/>
    <property type="evidence" value="ECO:0007669"/>
    <property type="project" value="TreeGrafter"/>
</dbReference>
<dbReference type="InterPro" id="IPR000719">
    <property type="entry name" value="Prot_kinase_dom"/>
</dbReference>
<feature type="domain" description="Protein kinase" evidence="2">
    <location>
        <begin position="1"/>
        <end position="176"/>
    </location>
</feature>
<dbReference type="GO" id="GO:0005524">
    <property type="term" value="F:ATP binding"/>
    <property type="evidence" value="ECO:0007669"/>
    <property type="project" value="InterPro"/>
</dbReference>
<feature type="compositionally biased region" description="Basic and acidic residues" evidence="1">
    <location>
        <begin position="158"/>
        <end position="186"/>
    </location>
</feature>
<sequence>MQNHDPAKVQRERLVRETIQQMSAAAAYMHECGVMHRDIKLQNIGIVNTSGERLRLILLDFGHAIKQSYSRDHLKGTIRYLAPEVLALKTNPALPAYTFSVDVWALGVVALELIVGQRVRDPPDQLDVSSLQLELVDDGSDASLYSLIRRMLKKNEKRRPTMSDLEKEIRGKRPREPDDDSGRERPSGFSRRIVIPLLPHQLE</sequence>
<evidence type="ECO:0000259" key="2">
    <source>
        <dbReference type="PROSITE" id="PS50011"/>
    </source>
</evidence>
<name>A0A9W7W4Y8_9PEZI</name>